<evidence type="ECO:0000313" key="1">
    <source>
        <dbReference type="EMBL" id="MCI28746.1"/>
    </source>
</evidence>
<organism evidence="1 2">
    <name type="scientific">Trifolium medium</name>
    <dbReference type="NCBI Taxonomy" id="97028"/>
    <lineage>
        <taxon>Eukaryota</taxon>
        <taxon>Viridiplantae</taxon>
        <taxon>Streptophyta</taxon>
        <taxon>Embryophyta</taxon>
        <taxon>Tracheophyta</taxon>
        <taxon>Spermatophyta</taxon>
        <taxon>Magnoliopsida</taxon>
        <taxon>eudicotyledons</taxon>
        <taxon>Gunneridae</taxon>
        <taxon>Pentapetalae</taxon>
        <taxon>rosids</taxon>
        <taxon>fabids</taxon>
        <taxon>Fabales</taxon>
        <taxon>Fabaceae</taxon>
        <taxon>Papilionoideae</taxon>
        <taxon>50 kb inversion clade</taxon>
        <taxon>NPAAA clade</taxon>
        <taxon>Hologalegina</taxon>
        <taxon>IRL clade</taxon>
        <taxon>Trifolieae</taxon>
        <taxon>Trifolium</taxon>
    </lineage>
</organism>
<evidence type="ECO:0000313" key="2">
    <source>
        <dbReference type="Proteomes" id="UP000265520"/>
    </source>
</evidence>
<dbReference type="AlphaFoldDB" id="A0A392QYZ6"/>
<comment type="caution">
    <text evidence="1">The sequence shown here is derived from an EMBL/GenBank/DDBJ whole genome shotgun (WGS) entry which is preliminary data.</text>
</comment>
<sequence length="66" mass="7407">CSLSRERTPPVFAIHNVSIFTARCLEGETCRRSPSRERTPLTPELGRICILRAAEPVISRVKESVL</sequence>
<keyword evidence="2" id="KW-1185">Reference proteome</keyword>
<dbReference type="Proteomes" id="UP000265520">
    <property type="component" value="Unassembled WGS sequence"/>
</dbReference>
<dbReference type="EMBL" id="LXQA010167701">
    <property type="protein sequence ID" value="MCI28746.1"/>
    <property type="molecule type" value="Genomic_DNA"/>
</dbReference>
<reference evidence="1 2" key="1">
    <citation type="journal article" date="2018" name="Front. Plant Sci.">
        <title>Red Clover (Trifolium pratense) and Zigzag Clover (T. medium) - A Picture of Genomic Similarities and Differences.</title>
        <authorList>
            <person name="Dluhosova J."/>
            <person name="Istvanek J."/>
            <person name="Nedelnik J."/>
            <person name="Repkova J."/>
        </authorList>
    </citation>
    <scope>NUCLEOTIDE SEQUENCE [LARGE SCALE GENOMIC DNA]</scope>
    <source>
        <strain evidence="2">cv. 10/8</strain>
        <tissue evidence="1">Leaf</tissue>
    </source>
</reference>
<accession>A0A392QYZ6</accession>
<protein>
    <submittedName>
        <fullName evidence="1">Uncharacterized protein</fullName>
    </submittedName>
</protein>
<feature type="non-terminal residue" evidence="1">
    <location>
        <position position="1"/>
    </location>
</feature>
<name>A0A392QYZ6_9FABA</name>
<proteinExistence type="predicted"/>